<feature type="transmembrane region" description="Helical" evidence="1">
    <location>
        <begin position="6"/>
        <end position="23"/>
    </location>
</feature>
<keyword evidence="3" id="KW-1185">Reference proteome</keyword>
<dbReference type="Proteomes" id="UP000320776">
    <property type="component" value="Chromosome"/>
</dbReference>
<evidence type="ECO:0000256" key="1">
    <source>
        <dbReference type="SAM" id="Phobius"/>
    </source>
</evidence>
<dbReference type="OrthoDB" id="1683507at2"/>
<protein>
    <recommendedName>
        <fullName evidence="4">Glycosyl transferase family 2</fullName>
    </recommendedName>
</protein>
<keyword evidence="1" id="KW-1133">Transmembrane helix</keyword>
<dbReference type="KEGG" id="sted:SPTER_34020"/>
<organism evidence="2 3">
    <name type="scientific">Sporomusa termitida</name>
    <dbReference type="NCBI Taxonomy" id="2377"/>
    <lineage>
        <taxon>Bacteria</taxon>
        <taxon>Bacillati</taxon>
        <taxon>Bacillota</taxon>
        <taxon>Negativicutes</taxon>
        <taxon>Selenomonadales</taxon>
        <taxon>Sporomusaceae</taxon>
        <taxon>Sporomusa</taxon>
    </lineage>
</organism>
<evidence type="ECO:0000313" key="2">
    <source>
        <dbReference type="EMBL" id="QDR81981.1"/>
    </source>
</evidence>
<reference evidence="2 3" key="1">
    <citation type="submission" date="2019-02" db="EMBL/GenBank/DDBJ databases">
        <title>Closed genome of Sporomusa termitida DSM 4440.</title>
        <authorList>
            <person name="Poehlein A."/>
            <person name="Daniel R."/>
        </authorList>
    </citation>
    <scope>NUCLEOTIDE SEQUENCE [LARGE SCALE GENOMIC DNA]</scope>
    <source>
        <strain evidence="2 3">DSM 4440</strain>
    </source>
</reference>
<keyword evidence="1" id="KW-0472">Membrane</keyword>
<name>A0A517DXA4_9FIRM</name>
<evidence type="ECO:0000313" key="3">
    <source>
        <dbReference type="Proteomes" id="UP000320776"/>
    </source>
</evidence>
<dbReference type="EMBL" id="CP036259">
    <property type="protein sequence ID" value="QDR81981.1"/>
    <property type="molecule type" value="Genomic_DNA"/>
</dbReference>
<keyword evidence="1" id="KW-0812">Transmembrane</keyword>
<accession>A0A517DXA4</accession>
<gene>
    <name evidence="2" type="ORF">SPTER_34020</name>
</gene>
<evidence type="ECO:0008006" key="4">
    <source>
        <dbReference type="Google" id="ProtNLM"/>
    </source>
</evidence>
<dbReference type="AlphaFoldDB" id="A0A517DXA4"/>
<dbReference type="RefSeq" id="WP_144351407.1">
    <property type="nucleotide sequence ID" value="NZ_CP036259.1"/>
</dbReference>
<sequence length="160" mass="18027">MFLSYPVSIVIVSLALYGLWYVLKDVWNWFTALELVRLPDASFIILLKNMEYEVEDLMRYLVSELEEGSHGFDAVVVDCGSDDLTPVILQRLAGEMPVLTIVHSRSSLRPVSEAMPLCRGSVVHVLDLTTRLKTEEFIAVVASLLRQKKGDIAIRSRMEG</sequence>
<proteinExistence type="predicted"/>